<protein>
    <submittedName>
        <fullName evidence="1">Uncharacterized protein</fullName>
    </submittedName>
</protein>
<name>A0A380KBL1_9STRE</name>
<gene>
    <name evidence="1" type="ORF">NCTC12224_01871</name>
</gene>
<organism evidence="1 2">
    <name type="scientific">Streptococcus hyointestinalis</name>
    <dbReference type="NCBI Taxonomy" id="1337"/>
    <lineage>
        <taxon>Bacteria</taxon>
        <taxon>Bacillati</taxon>
        <taxon>Bacillota</taxon>
        <taxon>Bacilli</taxon>
        <taxon>Lactobacillales</taxon>
        <taxon>Streptococcaceae</taxon>
        <taxon>Streptococcus</taxon>
    </lineage>
</organism>
<evidence type="ECO:0000313" key="2">
    <source>
        <dbReference type="Proteomes" id="UP000254924"/>
    </source>
</evidence>
<evidence type="ECO:0000313" key="1">
    <source>
        <dbReference type="EMBL" id="SUN62413.1"/>
    </source>
</evidence>
<sequence length="70" mass="7901">MTSKDDILANYETLCGQLSNFVTVLELIGDNDTLKMETPLIGLTKGALQQLISEHKELADKYRKELMQDD</sequence>
<dbReference type="Proteomes" id="UP000254924">
    <property type="component" value="Unassembled WGS sequence"/>
</dbReference>
<reference evidence="1 2" key="1">
    <citation type="submission" date="2018-06" db="EMBL/GenBank/DDBJ databases">
        <authorList>
            <consortium name="Pathogen Informatics"/>
            <person name="Doyle S."/>
        </authorList>
    </citation>
    <scope>NUCLEOTIDE SEQUENCE [LARGE SCALE GENOMIC DNA]</scope>
    <source>
        <strain evidence="1 2">NCTC12224</strain>
    </source>
</reference>
<dbReference type="EMBL" id="UHFN01000007">
    <property type="protein sequence ID" value="SUN62413.1"/>
    <property type="molecule type" value="Genomic_DNA"/>
</dbReference>
<dbReference type="OrthoDB" id="2230122at2"/>
<accession>A0A380KBL1</accession>
<keyword evidence="2" id="KW-1185">Reference proteome</keyword>
<dbReference type="AlphaFoldDB" id="A0A380KBL1"/>
<proteinExistence type="predicted"/>